<comment type="cofactor">
    <cofactor evidence="1">
        <name>Zn(2+)</name>
        <dbReference type="ChEBI" id="CHEBI:29105"/>
    </cofactor>
</comment>
<feature type="compositionally biased region" description="Low complexity" evidence="8">
    <location>
        <begin position="320"/>
        <end position="334"/>
    </location>
</feature>
<dbReference type="CDD" id="cd00926">
    <property type="entry name" value="Cyt_c_Oxidase_VIb"/>
    <property type="match status" value="1"/>
</dbReference>
<protein>
    <submittedName>
        <fullName evidence="10">Alcohol dehydrogenase-like 5</fullName>
    </submittedName>
</protein>
<comment type="subcellular location">
    <subcellularLocation>
        <location evidence="2">Mitochondrion</location>
    </subcellularLocation>
</comment>
<comment type="caution">
    <text evidence="10">The sequence shown here is derived from an EMBL/GenBank/DDBJ whole genome shotgun (WGS) entry which is preliminary data.</text>
</comment>
<evidence type="ECO:0000256" key="8">
    <source>
        <dbReference type="SAM" id="MobiDB-lite"/>
    </source>
</evidence>
<dbReference type="InterPro" id="IPR013149">
    <property type="entry name" value="ADH-like_C"/>
</dbReference>
<dbReference type="InterPro" id="IPR036549">
    <property type="entry name" value="CX6/COA6-like_sf"/>
</dbReference>
<dbReference type="PROSITE" id="PS51808">
    <property type="entry name" value="CHCH"/>
    <property type="match status" value="1"/>
</dbReference>
<evidence type="ECO:0000259" key="9">
    <source>
        <dbReference type="Pfam" id="PF00107"/>
    </source>
</evidence>
<keyword evidence="4" id="KW-0479">Metal-binding</keyword>
<dbReference type="SUPFAM" id="SSF47694">
    <property type="entry name" value="Cytochrome c oxidase subunit h"/>
    <property type="match status" value="1"/>
</dbReference>
<dbReference type="GO" id="GO:0005829">
    <property type="term" value="C:cytosol"/>
    <property type="evidence" value="ECO:0007669"/>
    <property type="project" value="TreeGrafter"/>
</dbReference>
<dbReference type="InterPro" id="IPR048280">
    <property type="entry name" value="COX6B-like"/>
</dbReference>
<reference evidence="10" key="2">
    <citation type="journal article" date="2024" name="Plant">
        <title>Genomic evolution and insights into agronomic trait innovations of Sesamum species.</title>
        <authorList>
            <person name="Miao H."/>
            <person name="Wang L."/>
            <person name="Qu L."/>
            <person name="Liu H."/>
            <person name="Sun Y."/>
            <person name="Le M."/>
            <person name="Wang Q."/>
            <person name="Wei S."/>
            <person name="Zheng Y."/>
            <person name="Lin W."/>
            <person name="Duan Y."/>
            <person name="Cao H."/>
            <person name="Xiong S."/>
            <person name="Wang X."/>
            <person name="Wei L."/>
            <person name="Li C."/>
            <person name="Ma Q."/>
            <person name="Ju M."/>
            <person name="Zhao R."/>
            <person name="Li G."/>
            <person name="Mu C."/>
            <person name="Tian Q."/>
            <person name="Mei H."/>
            <person name="Zhang T."/>
            <person name="Gao T."/>
            <person name="Zhang H."/>
        </authorList>
    </citation>
    <scope>NUCLEOTIDE SEQUENCE</scope>
    <source>
        <strain evidence="10">3651</strain>
    </source>
</reference>
<evidence type="ECO:0000313" key="10">
    <source>
        <dbReference type="EMBL" id="KAK4434221.1"/>
    </source>
</evidence>
<accession>A0AAE1YQN6</accession>
<gene>
    <name evidence="10" type="ORF">Salat_0584800</name>
</gene>
<dbReference type="GO" id="GO:0008270">
    <property type="term" value="F:zinc ion binding"/>
    <property type="evidence" value="ECO:0007669"/>
    <property type="project" value="TreeGrafter"/>
</dbReference>
<keyword evidence="5" id="KW-0862">Zinc</keyword>
<dbReference type="Pfam" id="PF00107">
    <property type="entry name" value="ADH_zinc_N"/>
    <property type="match status" value="1"/>
</dbReference>
<dbReference type="EMBL" id="JACGWO010000002">
    <property type="protein sequence ID" value="KAK4434221.1"/>
    <property type="molecule type" value="Genomic_DNA"/>
</dbReference>
<evidence type="ECO:0000256" key="2">
    <source>
        <dbReference type="ARBA" id="ARBA00004173"/>
    </source>
</evidence>
<keyword evidence="7" id="KW-1015">Disulfide bond</keyword>
<dbReference type="Gene3D" id="3.40.50.720">
    <property type="entry name" value="NAD(P)-binding Rossmann-like Domain"/>
    <property type="match status" value="1"/>
</dbReference>
<evidence type="ECO:0000313" key="11">
    <source>
        <dbReference type="Proteomes" id="UP001293254"/>
    </source>
</evidence>
<organism evidence="10 11">
    <name type="scientific">Sesamum alatum</name>
    <dbReference type="NCBI Taxonomy" id="300844"/>
    <lineage>
        <taxon>Eukaryota</taxon>
        <taxon>Viridiplantae</taxon>
        <taxon>Streptophyta</taxon>
        <taxon>Embryophyta</taxon>
        <taxon>Tracheophyta</taxon>
        <taxon>Spermatophyta</taxon>
        <taxon>Magnoliopsida</taxon>
        <taxon>eudicotyledons</taxon>
        <taxon>Gunneridae</taxon>
        <taxon>Pentapetalae</taxon>
        <taxon>asterids</taxon>
        <taxon>lamiids</taxon>
        <taxon>Lamiales</taxon>
        <taxon>Pedaliaceae</taxon>
        <taxon>Sesamum</taxon>
    </lineage>
</organism>
<dbReference type="Pfam" id="PF02297">
    <property type="entry name" value="COX6B"/>
    <property type="match status" value="1"/>
</dbReference>
<comment type="subunit">
    <text evidence="3">Homodimer.</text>
</comment>
<dbReference type="Proteomes" id="UP001293254">
    <property type="component" value="Unassembled WGS sequence"/>
</dbReference>
<dbReference type="SUPFAM" id="SSF51735">
    <property type="entry name" value="NAD(P)-binding Rossmann-fold domains"/>
    <property type="match status" value="1"/>
</dbReference>
<proteinExistence type="predicted"/>
<dbReference type="AlphaFoldDB" id="A0AAE1YQN6"/>
<dbReference type="Gene3D" id="1.10.10.140">
    <property type="entry name" value="Cytochrome c oxidase, subunit VIb"/>
    <property type="match status" value="1"/>
</dbReference>
<feature type="domain" description="Alcohol dehydrogenase-like C-terminal" evidence="9">
    <location>
        <begin position="83"/>
        <end position="207"/>
    </location>
</feature>
<feature type="compositionally biased region" description="Basic and acidic residues" evidence="8">
    <location>
        <begin position="277"/>
        <end position="293"/>
    </location>
</feature>
<dbReference type="InterPro" id="IPR011032">
    <property type="entry name" value="GroES-like_sf"/>
</dbReference>
<keyword evidence="6" id="KW-0496">Mitochondrion</keyword>
<dbReference type="SUPFAM" id="SSF50129">
    <property type="entry name" value="GroES-like"/>
    <property type="match status" value="2"/>
</dbReference>
<evidence type="ECO:0000256" key="6">
    <source>
        <dbReference type="ARBA" id="ARBA00023128"/>
    </source>
</evidence>
<dbReference type="PANTHER" id="PTHR43880:SF10">
    <property type="entry name" value="ALCOHOL DEHYDROGENASE-LIKE 2"/>
    <property type="match status" value="1"/>
</dbReference>
<feature type="compositionally biased region" description="Acidic residues" evidence="8">
    <location>
        <begin position="351"/>
        <end position="369"/>
    </location>
</feature>
<evidence type="ECO:0000256" key="7">
    <source>
        <dbReference type="ARBA" id="ARBA00023157"/>
    </source>
</evidence>
<sequence>MPRDGTTRFLDLNGNPIHHFFSVSSFSQYTVVDITHVVKIRRDFPVDKACLLSCGVTTGVGAVCKIAEVEEGSTVAIFGLGSVGLAVAEGARLQGASKIIGVDINPEKFELGKKFGVTDFINPNFCTEKTVCQVIQEMTGGGADYCFECIGLVSLMQDAFNSSRRGCGKTIILGLEMHGTSLSINPYSLLEGRSVIGCLFGGLKPKSDIPIIAQKYLDKELHLDEFISHEIELKDINTAFEMLHQANCLSFPRSMAEVDASKPQSLAEQYLLEEKEKKSDVAVKSVEESEVKPSIDAPTGEIVQKTEETPTGVDSEVAPAATGGDSEASDSAAGDSKEASPADANLAPSEESNDNAESESTDNQEAEETPEIKLETAPADFRFPTTNQTRHCFTRYIEYHRCIAAKGEGAPECDKFAKYYRSLCPGEWIDRWNEQRENGTFPGPL</sequence>
<dbReference type="FunFam" id="3.40.50.720:FF:000003">
    <property type="entry name" value="S-(hydroxymethyl)glutathione dehydrogenase"/>
    <property type="match status" value="1"/>
</dbReference>
<feature type="region of interest" description="Disordered" evidence="8">
    <location>
        <begin position="277"/>
        <end position="378"/>
    </location>
</feature>
<dbReference type="GO" id="GO:0005739">
    <property type="term" value="C:mitochondrion"/>
    <property type="evidence" value="ECO:0007669"/>
    <property type="project" value="UniProtKB-SubCell"/>
</dbReference>
<dbReference type="PANTHER" id="PTHR43880">
    <property type="entry name" value="ALCOHOL DEHYDROGENASE"/>
    <property type="match status" value="1"/>
</dbReference>
<evidence type="ECO:0000256" key="3">
    <source>
        <dbReference type="ARBA" id="ARBA00011738"/>
    </source>
</evidence>
<reference evidence="10" key="1">
    <citation type="submission" date="2020-06" db="EMBL/GenBank/DDBJ databases">
        <authorList>
            <person name="Li T."/>
            <person name="Hu X."/>
            <person name="Zhang T."/>
            <person name="Song X."/>
            <person name="Zhang H."/>
            <person name="Dai N."/>
            <person name="Sheng W."/>
            <person name="Hou X."/>
            <person name="Wei L."/>
        </authorList>
    </citation>
    <scope>NUCLEOTIDE SEQUENCE</scope>
    <source>
        <strain evidence="10">3651</strain>
        <tissue evidence="10">Leaf</tissue>
    </source>
</reference>
<evidence type="ECO:0000256" key="1">
    <source>
        <dbReference type="ARBA" id="ARBA00001947"/>
    </source>
</evidence>
<dbReference type="Gene3D" id="3.90.180.10">
    <property type="entry name" value="Medium-chain alcohol dehydrogenases, catalytic domain"/>
    <property type="match status" value="1"/>
</dbReference>
<dbReference type="GO" id="GO:0051903">
    <property type="term" value="F:S-(hydroxymethyl)glutathione dehydrogenase [NAD(P)+] activity"/>
    <property type="evidence" value="ECO:0007669"/>
    <property type="project" value="TreeGrafter"/>
</dbReference>
<dbReference type="InterPro" id="IPR036291">
    <property type="entry name" value="NAD(P)-bd_dom_sf"/>
</dbReference>
<name>A0AAE1YQN6_9LAMI</name>
<evidence type="ECO:0000256" key="5">
    <source>
        <dbReference type="ARBA" id="ARBA00022833"/>
    </source>
</evidence>
<evidence type="ECO:0000256" key="4">
    <source>
        <dbReference type="ARBA" id="ARBA00022723"/>
    </source>
</evidence>
<keyword evidence="11" id="KW-1185">Reference proteome</keyword>
<dbReference type="GO" id="GO:0046294">
    <property type="term" value="P:formaldehyde catabolic process"/>
    <property type="evidence" value="ECO:0007669"/>
    <property type="project" value="TreeGrafter"/>
</dbReference>